<proteinExistence type="predicted"/>
<evidence type="ECO:0000313" key="3">
    <source>
        <dbReference type="Proteomes" id="UP000219331"/>
    </source>
</evidence>
<feature type="domain" description="IraD/Gp25-like" evidence="1">
    <location>
        <begin position="23"/>
        <end position="87"/>
    </location>
</feature>
<name>A0A285TSQ8_9HYPH</name>
<dbReference type="Gene3D" id="3.10.450.40">
    <property type="match status" value="1"/>
</dbReference>
<dbReference type="Proteomes" id="UP000219331">
    <property type="component" value="Unassembled WGS sequence"/>
</dbReference>
<organism evidence="2 3">
    <name type="scientific">Stappia indica</name>
    <dbReference type="NCBI Taxonomy" id="538381"/>
    <lineage>
        <taxon>Bacteria</taxon>
        <taxon>Pseudomonadati</taxon>
        <taxon>Pseudomonadota</taxon>
        <taxon>Alphaproteobacteria</taxon>
        <taxon>Hyphomicrobiales</taxon>
        <taxon>Stappiaceae</taxon>
        <taxon>Stappia</taxon>
    </lineage>
</organism>
<dbReference type="EMBL" id="OBML01000017">
    <property type="protein sequence ID" value="SOC26820.1"/>
    <property type="molecule type" value="Genomic_DNA"/>
</dbReference>
<dbReference type="InterPro" id="IPR007048">
    <property type="entry name" value="IraD/Gp25-like"/>
</dbReference>
<dbReference type="SUPFAM" id="SSF160719">
    <property type="entry name" value="gpW/gp25-like"/>
    <property type="match status" value="1"/>
</dbReference>
<evidence type="ECO:0000313" key="2">
    <source>
        <dbReference type="EMBL" id="SOC26820.1"/>
    </source>
</evidence>
<reference evidence="2 3" key="1">
    <citation type="submission" date="2017-08" db="EMBL/GenBank/DDBJ databases">
        <authorList>
            <person name="de Groot N.N."/>
        </authorList>
    </citation>
    <scope>NUCLEOTIDE SEQUENCE [LARGE SCALE GENOMIC DNA]</scope>
    <source>
        <strain evidence="2 3">USBA 352</strain>
    </source>
</reference>
<accession>A0A285TSQ8</accession>
<dbReference type="Pfam" id="PF04965">
    <property type="entry name" value="GPW_gp25"/>
    <property type="match status" value="1"/>
</dbReference>
<keyword evidence="3" id="KW-1185">Reference proteome</keyword>
<evidence type="ECO:0000259" key="1">
    <source>
        <dbReference type="Pfam" id="PF04965"/>
    </source>
</evidence>
<sequence length="136" mass="15118">MRGLRYRTGLDARTGQPLRGWPHVVQSLETIWSTRLGKRVMRLGFGSELFSRLGEDITPALALQLYTDLTVAAHTWEPEYRITSMQLVNLTSAGALGLRHSGTYYPEGRFGIYDHPQSVEAAIPLMLLRSSEGASA</sequence>
<dbReference type="AlphaFoldDB" id="A0A285TSQ8"/>
<protein>
    <recommendedName>
        <fullName evidence="1">IraD/Gp25-like domain-containing protein</fullName>
    </recommendedName>
</protein>
<gene>
    <name evidence="2" type="ORF">SAMN05421512_1174</name>
</gene>